<reference evidence="1" key="1">
    <citation type="submission" date="2023-03" db="EMBL/GenBank/DDBJ databases">
        <title>Chromosome-level genomes of two armyworms, Mythimna separata and Mythimna loreyi, provide insights into the biosynthesis and reception of sex pheromones.</title>
        <authorList>
            <person name="Zhao H."/>
        </authorList>
    </citation>
    <scope>NUCLEOTIDE SEQUENCE</scope>
    <source>
        <strain evidence="1">BeijingLab</strain>
    </source>
</reference>
<accession>A0ACC2Q7C1</accession>
<evidence type="ECO:0000313" key="2">
    <source>
        <dbReference type="Proteomes" id="UP001231649"/>
    </source>
</evidence>
<comment type="caution">
    <text evidence="1">The sequence shown here is derived from an EMBL/GenBank/DDBJ whole genome shotgun (WGS) entry which is preliminary data.</text>
</comment>
<name>A0ACC2Q7C1_9NEOP</name>
<keyword evidence="2" id="KW-1185">Reference proteome</keyword>
<gene>
    <name evidence="1" type="ORF">PYW08_010123</name>
</gene>
<protein>
    <submittedName>
        <fullName evidence="1">Uncharacterized protein</fullName>
    </submittedName>
</protein>
<dbReference type="Proteomes" id="UP001231649">
    <property type="component" value="Chromosome 25"/>
</dbReference>
<organism evidence="1 2">
    <name type="scientific">Mythimna loreyi</name>
    <dbReference type="NCBI Taxonomy" id="667449"/>
    <lineage>
        <taxon>Eukaryota</taxon>
        <taxon>Metazoa</taxon>
        <taxon>Ecdysozoa</taxon>
        <taxon>Arthropoda</taxon>
        <taxon>Hexapoda</taxon>
        <taxon>Insecta</taxon>
        <taxon>Pterygota</taxon>
        <taxon>Neoptera</taxon>
        <taxon>Endopterygota</taxon>
        <taxon>Lepidoptera</taxon>
        <taxon>Glossata</taxon>
        <taxon>Ditrysia</taxon>
        <taxon>Noctuoidea</taxon>
        <taxon>Noctuidae</taxon>
        <taxon>Noctuinae</taxon>
        <taxon>Hadenini</taxon>
        <taxon>Mythimna</taxon>
    </lineage>
</organism>
<evidence type="ECO:0000313" key="1">
    <source>
        <dbReference type="EMBL" id="KAJ8708741.1"/>
    </source>
</evidence>
<proteinExistence type="predicted"/>
<sequence>MAIGVDTSKWKPRKIIGTPASKFRNILGVSLISVGLVTGIFFHFSPVTKNLRDSIDVLYEDSIEEVERKLMIASGNSKCVRSKYFTRQTDMDESLSDFQEVKKSCKGPKPAQKPAKPKSRKVTKRIKGQNDIRTALKGKKNELVAYSKEFDTVCKKSGLDVDPEQLQLAIALSKSLQTESNTPETSQATTSQQRVAKIRKTLQEYGFKVPEAKISAGKKPKKYRKQYKLLTVTEEEKHQNITGKYTRILFENVNQSKVEQDSSNSQESDARIFYIASNIPYECIKDNNFFYVGDLVEKSTTSGSLLRDWSEIPGRPESPKLIDTYAMNFKDIDCSQDELDIILSGPIKSVKDIFASKEIEYKRKYKDCNVPKIVIEDEEKMPAEDIGSKMDKNIDGSVPDSGLIENKSSLQNRDKVIIESKSPVKILFENKTLVTEDIELISSINQVNSPSKDVISIETGNKQYRSCSPDIFDDELSSVMETSKPIVVLSQEHKTKVFSQDNYMDLTECANIPSQNSEKGIQLSQNVTKRRSNDFMEITDCIVSSSQHMGEELKEIDLTQSPEDNGAIVDSDINVGDNVSKNATDSTSQNITDEQQITILSNHPNIDSHQAEKENIDLTQSSNEDDESRTSIEMNIQITGKKVEESMDLTQSSNSTDVSLPLVDVGNSQTQASLDDTIIVDKEEYITKIKKSCLLSEASSQVYDLTQVQDTSVEYHPSPLKIGSAESCSNSFYEDFVHEHSTNTENSKELEQNSDLNERSASYNESKETNDDIDLTQGSSSSEEIVASQRPITALEKVPNNSSLGKQDDVSIDYDEIIIEDNIDDEESSRNERVVNLTQQYDLSEVNNDLEIENNDRDINLIQKSELGSQISDKALEYALHESRIDVRKDKESGKDNLTQQYDSSKIEGDNDVEILYDNNDDINSSQNSGVFQIFDKELDYSLHKSRRDLSINSSDNEEDKNMDLKNDSSKSEVNNDIEIVDDNNDADMHSSQNSEVFQISDKELDYSLHKSRRDFLGDNFEFGGISVLDNLTKLESCRKSLSEGCQPYFNENKNDTEEDSFLPEVYVKKTENKIVETTQLEAEGMSPIKIQEVLKSNNGILNIKTPKNSEYIIKTVDVTPMADFASMSTPQRNRELDRYGLKPFKRKRAIQILTHLYNQTHPTIQQLADEDLPSPSKKPRTNTYTQDSPLKRSVSSPGNSPSKMTTGCSKSPVTSPLKFTWKKPMKETTLHVSPKKTDMLERDSHMSSALSSKSTDVFDKKTPVKSPRKFVYKEPRVQTLPSKTDNLESDSNISSAASSRSAKLDKERNMGSALSPILPHELERDKDIFSAPLSTNADERDADFCRYEITNEVAVLKSVDCCPDDWVFQKREKAKVHSCRVPLHIAFHNYVLSRRSLREAILKYEPVNIDVIHKDLVGYGHRYDPKDLLRFLDKRCITVKTSDNNARNNKR</sequence>
<dbReference type="EMBL" id="CM056801">
    <property type="protein sequence ID" value="KAJ8708741.1"/>
    <property type="molecule type" value="Genomic_DNA"/>
</dbReference>